<dbReference type="EMBL" id="RBIL01000001">
    <property type="protein sequence ID" value="RKQ90295.1"/>
    <property type="molecule type" value="Genomic_DNA"/>
</dbReference>
<name>A0A660L7R1_9ACTN</name>
<keyword evidence="1" id="KW-1133">Transmembrane helix</keyword>
<gene>
    <name evidence="2" type="ORF">C8N24_0095</name>
</gene>
<accession>A0A660L7R1</accession>
<comment type="caution">
    <text evidence="2">The sequence shown here is derived from an EMBL/GenBank/DDBJ whole genome shotgun (WGS) entry which is preliminary data.</text>
</comment>
<sequence>MRPLSRRQGWRFALAAVALVVVANVAMVTWLLPEGDPQPLSLGTTELRWTGDEAAISAPVHNDGDRAVELVSASAPGVPGATVRRPVDGTYTTAADAWTPVAGRTVPAGGDEWLDIAVPARCPHAPTVKGLEVRMRIDGRDVTQALTLPKLAPVRCR</sequence>
<evidence type="ECO:0000313" key="3">
    <source>
        <dbReference type="Proteomes" id="UP000278962"/>
    </source>
</evidence>
<reference evidence="2 3" key="1">
    <citation type="submission" date="2018-10" db="EMBL/GenBank/DDBJ databases">
        <title>Genomic Encyclopedia of Archaeal and Bacterial Type Strains, Phase II (KMG-II): from individual species to whole genera.</title>
        <authorList>
            <person name="Goeker M."/>
        </authorList>
    </citation>
    <scope>NUCLEOTIDE SEQUENCE [LARGE SCALE GENOMIC DNA]</scope>
    <source>
        <strain evidence="2 3">DSM 14954</strain>
    </source>
</reference>
<evidence type="ECO:0000256" key="1">
    <source>
        <dbReference type="SAM" id="Phobius"/>
    </source>
</evidence>
<keyword evidence="3" id="KW-1185">Reference proteome</keyword>
<feature type="transmembrane region" description="Helical" evidence="1">
    <location>
        <begin position="12"/>
        <end position="32"/>
    </location>
</feature>
<dbReference type="AlphaFoldDB" id="A0A660L7R1"/>
<proteinExistence type="predicted"/>
<organism evidence="2 3">
    <name type="scientific">Solirubrobacter pauli</name>
    <dbReference type="NCBI Taxonomy" id="166793"/>
    <lineage>
        <taxon>Bacteria</taxon>
        <taxon>Bacillati</taxon>
        <taxon>Actinomycetota</taxon>
        <taxon>Thermoleophilia</taxon>
        <taxon>Solirubrobacterales</taxon>
        <taxon>Solirubrobacteraceae</taxon>
        <taxon>Solirubrobacter</taxon>
    </lineage>
</organism>
<dbReference type="Proteomes" id="UP000278962">
    <property type="component" value="Unassembled WGS sequence"/>
</dbReference>
<evidence type="ECO:0000313" key="2">
    <source>
        <dbReference type="EMBL" id="RKQ90295.1"/>
    </source>
</evidence>
<keyword evidence="1" id="KW-0472">Membrane</keyword>
<protein>
    <submittedName>
        <fullName evidence="2">Uncharacterized protein</fullName>
    </submittedName>
</protein>
<keyword evidence="1" id="KW-0812">Transmembrane</keyword>